<keyword evidence="9" id="KW-1185">Reference proteome</keyword>
<keyword evidence="3 4" id="KW-0961">Cell wall biogenesis/degradation</keyword>
<keyword evidence="4" id="KW-1003">Cell membrane</keyword>
<dbReference type="SUPFAM" id="SSF50685">
    <property type="entry name" value="Barwin-like endoglucanases"/>
    <property type="match status" value="1"/>
</dbReference>
<dbReference type="GO" id="GO:0005886">
    <property type="term" value="C:plasma membrane"/>
    <property type="evidence" value="ECO:0007669"/>
    <property type="project" value="UniProtKB-SubCell"/>
</dbReference>
<evidence type="ECO:0000256" key="2">
    <source>
        <dbReference type="ARBA" id="ARBA00023239"/>
    </source>
</evidence>
<dbReference type="AlphaFoldDB" id="A0A840MLE7"/>
<evidence type="ECO:0000259" key="7">
    <source>
        <dbReference type="PROSITE" id="PS51724"/>
    </source>
</evidence>
<dbReference type="Pfam" id="PF05036">
    <property type="entry name" value="SPOR"/>
    <property type="match status" value="1"/>
</dbReference>
<keyword evidence="2 4" id="KW-0456">Lyase</keyword>
<dbReference type="InterPro" id="IPR007730">
    <property type="entry name" value="SPOR-like_dom"/>
</dbReference>
<evidence type="ECO:0000313" key="8">
    <source>
        <dbReference type="EMBL" id="MBB5017959.1"/>
    </source>
</evidence>
<dbReference type="InterPro" id="IPR012997">
    <property type="entry name" value="RplA"/>
</dbReference>
<feature type="compositionally biased region" description="Polar residues" evidence="6">
    <location>
        <begin position="54"/>
        <end position="68"/>
    </location>
</feature>
<dbReference type="GO" id="GO:0008932">
    <property type="term" value="F:lytic endotransglycosylase activity"/>
    <property type="evidence" value="ECO:0007669"/>
    <property type="project" value="UniProtKB-UniRule"/>
</dbReference>
<evidence type="ECO:0000313" key="9">
    <source>
        <dbReference type="Proteomes" id="UP000575898"/>
    </source>
</evidence>
<dbReference type="GO" id="GO:0042834">
    <property type="term" value="F:peptidoglycan binding"/>
    <property type="evidence" value="ECO:0007669"/>
    <property type="project" value="InterPro"/>
</dbReference>
<dbReference type="PROSITE" id="PS51257">
    <property type="entry name" value="PROKAR_LIPOPROTEIN"/>
    <property type="match status" value="1"/>
</dbReference>
<feature type="compositionally biased region" description="Pro residues" evidence="6">
    <location>
        <begin position="261"/>
        <end position="274"/>
    </location>
</feature>
<feature type="region of interest" description="Disordered" evidence="6">
    <location>
        <begin position="259"/>
        <end position="282"/>
    </location>
</feature>
<evidence type="ECO:0000256" key="6">
    <source>
        <dbReference type="SAM" id="MobiDB-lite"/>
    </source>
</evidence>
<dbReference type="EC" id="4.2.2.-" evidence="4"/>
<accession>A0A840MLE7</accession>
<evidence type="ECO:0000256" key="5">
    <source>
        <dbReference type="RuleBase" id="RU003495"/>
    </source>
</evidence>
<dbReference type="GO" id="GO:0000270">
    <property type="term" value="P:peptidoglycan metabolic process"/>
    <property type="evidence" value="ECO:0007669"/>
    <property type="project" value="UniProtKB-UniRule"/>
</dbReference>
<organism evidence="8 9">
    <name type="scientific">Chitinivorax tropicus</name>
    <dbReference type="NCBI Taxonomy" id="714531"/>
    <lineage>
        <taxon>Bacteria</taxon>
        <taxon>Pseudomonadati</taxon>
        <taxon>Pseudomonadota</taxon>
        <taxon>Betaproteobacteria</taxon>
        <taxon>Chitinivorax</taxon>
    </lineage>
</organism>
<dbReference type="NCBIfam" id="TIGR00413">
    <property type="entry name" value="rlpA"/>
    <property type="match status" value="1"/>
</dbReference>
<dbReference type="PANTHER" id="PTHR34183">
    <property type="entry name" value="ENDOLYTIC PEPTIDOGLYCAN TRANSGLYCOSYLASE RLPA"/>
    <property type="match status" value="1"/>
</dbReference>
<comment type="similarity">
    <text evidence="4 5">Belongs to the RlpA family.</text>
</comment>
<keyword evidence="4 8" id="KW-0449">Lipoprotein</keyword>
<dbReference type="CDD" id="cd22268">
    <property type="entry name" value="DPBB_RlpA-like"/>
    <property type="match status" value="1"/>
</dbReference>
<keyword evidence="1" id="KW-0732">Signal</keyword>
<name>A0A840MLE7_9PROT</name>
<dbReference type="EMBL" id="JACHHY010000006">
    <property type="protein sequence ID" value="MBB5017959.1"/>
    <property type="molecule type" value="Genomic_DNA"/>
</dbReference>
<dbReference type="RefSeq" id="WP_184036526.1">
    <property type="nucleotide sequence ID" value="NZ_JACHHY010000006.1"/>
</dbReference>
<evidence type="ECO:0000256" key="3">
    <source>
        <dbReference type="ARBA" id="ARBA00023316"/>
    </source>
</evidence>
<evidence type="ECO:0000256" key="1">
    <source>
        <dbReference type="ARBA" id="ARBA00022729"/>
    </source>
</evidence>
<dbReference type="Gene3D" id="3.30.70.1070">
    <property type="entry name" value="Sporulation related repeat"/>
    <property type="match status" value="1"/>
</dbReference>
<dbReference type="PROSITE" id="PS51724">
    <property type="entry name" value="SPOR"/>
    <property type="match status" value="1"/>
</dbReference>
<comment type="caution">
    <text evidence="8">The sequence shown here is derived from an EMBL/GenBank/DDBJ whole genome shotgun (WGS) entry which is preliminary data.</text>
</comment>
<sequence length="363" mass="39096">MIARTFFAKLKRTPAEHWLSYILICLAAALIQACTSLSGPVQHQGKTPPIAVTPNDNNAKPPTVTATQPIKPGKNGGAYYKDDGPPDTIAVDLDRIPEPKPKDEPLHKFANRPYNRFGENYVPDLERKPYKAQGTASWYGRKFHGKRTSSGELYDMLGLSAAHPTLPIPSYARVTNLENGRSIIVRINDRGPFHKGRLMDLSYAAAHRLGYAGKGRATVEVEAITTEQIAELASRGELPQGPGAKAPADSAVQTTVAALNDPPPLESGPLPPASGPAGAQPDDMATAANVFLQVGAFKNKVNAESLRTKLLTGWQEATDDKVNIVSKEGVFRLQIGPYANEQLAKEAGERLKDQLALGGLVVR</sequence>
<dbReference type="GO" id="GO:0071555">
    <property type="term" value="P:cell wall organization"/>
    <property type="evidence" value="ECO:0007669"/>
    <property type="project" value="UniProtKB-KW"/>
</dbReference>
<comment type="function">
    <text evidence="4">Lytic transglycosylase with a strong preference for naked glycan strands that lack stem peptides.</text>
</comment>
<keyword evidence="4" id="KW-0564">Palmitate</keyword>
<dbReference type="HAMAP" id="MF_02071">
    <property type="entry name" value="RlpA"/>
    <property type="match status" value="1"/>
</dbReference>
<dbReference type="Proteomes" id="UP000575898">
    <property type="component" value="Unassembled WGS sequence"/>
</dbReference>
<proteinExistence type="inferred from homology"/>
<dbReference type="InterPro" id="IPR036908">
    <property type="entry name" value="RlpA-like_sf"/>
</dbReference>
<dbReference type="InterPro" id="IPR009009">
    <property type="entry name" value="RlpA-like_DPBB"/>
</dbReference>
<dbReference type="FunFam" id="2.40.40.10:FF:000003">
    <property type="entry name" value="Endolytic peptidoglycan transglycosylase RlpA"/>
    <property type="match status" value="1"/>
</dbReference>
<keyword evidence="4" id="KW-0472">Membrane</keyword>
<gene>
    <name evidence="4" type="primary">rlpA</name>
    <name evidence="8" type="ORF">HNQ59_001244</name>
</gene>
<dbReference type="InterPro" id="IPR034718">
    <property type="entry name" value="RlpA"/>
</dbReference>
<dbReference type="PANTHER" id="PTHR34183:SF1">
    <property type="entry name" value="ENDOLYTIC PEPTIDOGLYCAN TRANSGLYCOSYLASE RLPA"/>
    <property type="match status" value="1"/>
</dbReference>
<evidence type="ECO:0000256" key="4">
    <source>
        <dbReference type="HAMAP-Rule" id="MF_02071"/>
    </source>
</evidence>
<dbReference type="InterPro" id="IPR036680">
    <property type="entry name" value="SPOR-like_sf"/>
</dbReference>
<dbReference type="Gene3D" id="2.40.40.10">
    <property type="entry name" value="RlpA-like domain"/>
    <property type="match status" value="1"/>
</dbReference>
<feature type="domain" description="SPOR" evidence="7">
    <location>
        <begin position="284"/>
        <end position="363"/>
    </location>
</feature>
<dbReference type="SUPFAM" id="SSF110997">
    <property type="entry name" value="Sporulation related repeat"/>
    <property type="match status" value="1"/>
</dbReference>
<reference evidence="8 9" key="1">
    <citation type="submission" date="2020-08" db="EMBL/GenBank/DDBJ databases">
        <title>Genomic Encyclopedia of Type Strains, Phase IV (KMG-IV): sequencing the most valuable type-strain genomes for metagenomic binning, comparative biology and taxonomic classification.</title>
        <authorList>
            <person name="Goeker M."/>
        </authorList>
    </citation>
    <scope>NUCLEOTIDE SEQUENCE [LARGE SCALE GENOMIC DNA]</scope>
    <source>
        <strain evidence="8 9">DSM 27165</strain>
    </source>
</reference>
<feature type="region of interest" description="Disordered" evidence="6">
    <location>
        <begin position="51"/>
        <end position="84"/>
    </location>
</feature>
<protein>
    <recommendedName>
        <fullName evidence="4">Endolytic peptidoglycan transglycosylase RlpA</fullName>
        <ecNumber evidence="4">4.2.2.-</ecNumber>
    </recommendedName>
</protein>
<comment type="subcellular location">
    <subcellularLocation>
        <location evidence="4">Cell membrane</location>
        <topology evidence="4">Lipid-anchor</topology>
    </subcellularLocation>
</comment>
<dbReference type="Pfam" id="PF03330">
    <property type="entry name" value="DPBB_1"/>
    <property type="match status" value="1"/>
</dbReference>